<reference evidence="2" key="1">
    <citation type="journal article" date="2019" name="Gigascience">
        <title>De novo genome assembly of the endangered Acer yangbiense, a plant species with extremely small populations endemic to Yunnan Province, China.</title>
        <authorList>
            <person name="Yang J."/>
            <person name="Wariss H.M."/>
            <person name="Tao L."/>
            <person name="Zhang R."/>
            <person name="Yun Q."/>
            <person name="Hollingsworth P."/>
            <person name="Dao Z."/>
            <person name="Luo G."/>
            <person name="Guo H."/>
            <person name="Ma Y."/>
            <person name="Sun W."/>
        </authorList>
    </citation>
    <scope>NUCLEOTIDE SEQUENCE [LARGE SCALE GENOMIC DNA]</scope>
    <source>
        <strain evidence="2">cv. Malutang</strain>
    </source>
</reference>
<dbReference type="OrthoDB" id="278212at2759"/>
<dbReference type="PANTHER" id="PTHR10826:SF41">
    <property type="entry name" value="MITOCHONDRIAL GLYCOPROTEIN FAMILY PROTEIN"/>
    <property type="match status" value="1"/>
</dbReference>
<accession>A0A5C7GR72</accession>
<keyword evidence="2" id="KW-1185">Reference proteome</keyword>
<dbReference type="PANTHER" id="PTHR10826">
    <property type="entry name" value="COMPLEMENT COMPONENT 1"/>
    <property type="match status" value="1"/>
</dbReference>
<organism evidence="1 2">
    <name type="scientific">Acer yangbiense</name>
    <dbReference type="NCBI Taxonomy" id="1000413"/>
    <lineage>
        <taxon>Eukaryota</taxon>
        <taxon>Viridiplantae</taxon>
        <taxon>Streptophyta</taxon>
        <taxon>Embryophyta</taxon>
        <taxon>Tracheophyta</taxon>
        <taxon>Spermatophyta</taxon>
        <taxon>Magnoliopsida</taxon>
        <taxon>eudicotyledons</taxon>
        <taxon>Gunneridae</taxon>
        <taxon>Pentapetalae</taxon>
        <taxon>rosids</taxon>
        <taxon>malvids</taxon>
        <taxon>Sapindales</taxon>
        <taxon>Sapindaceae</taxon>
        <taxon>Hippocastanoideae</taxon>
        <taxon>Acereae</taxon>
        <taxon>Acer</taxon>
    </lineage>
</organism>
<comment type="caution">
    <text evidence="1">The sequence shown here is derived from an EMBL/GenBank/DDBJ whole genome shotgun (WGS) entry which is preliminary data.</text>
</comment>
<dbReference type="SUPFAM" id="SSF54529">
    <property type="entry name" value="Mitochondrial glycoprotein MAM33-like"/>
    <property type="match status" value="1"/>
</dbReference>
<dbReference type="EMBL" id="VAHF01000013">
    <property type="protein sequence ID" value="TXG47045.1"/>
    <property type="molecule type" value="Genomic_DNA"/>
</dbReference>
<protein>
    <recommendedName>
        <fullName evidence="3">Mitochondrial glycoprotein domain-containing protein</fullName>
    </recommendedName>
</protein>
<name>A0A5C7GR72_9ROSI</name>
<dbReference type="Gene3D" id="3.10.280.10">
    <property type="entry name" value="Mitochondrial glycoprotein"/>
    <property type="match status" value="1"/>
</dbReference>
<dbReference type="AlphaFoldDB" id="A0A5C7GR72"/>
<dbReference type="InterPro" id="IPR003428">
    <property type="entry name" value="MAM33"/>
</dbReference>
<sequence length="197" mass="22465">MAFAAILRKSDPSLAWLARVNRNQHSAIFTASSNLSWSSFVPIFGSLLLLSLRRSPVTMSHLSNSLTRKSSVLWRREIGRSECGFPFKIEDIPGQQTIILTREYQDEVVKIEVSMLDLDSGEEIDLSFRKSETSKDEMPYGPDFRDLDENLKNALCGYLEIRGIEPTTTHLMFELILNKDSNGYLLWLKSVKNFIEA</sequence>
<dbReference type="Pfam" id="PF02330">
    <property type="entry name" value="MAM33"/>
    <property type="match status" value="2"/>
</dbReference>
<dbReference type="Proteomes" id="UP000323000">
    <property type="component" value="Chromosome 13"/>
</dbReference>
<evidence type="ECO:0008006" key="3">
    <source>
        <dbReference type="Google" id="ProtNLM"/>
    </source>
</evidence>
<dbReference type="InterPro" id="IPR036561">
    <property type="entry name" value="MAM33_sf"/>
</dbReference>
<evidence type="ECO:0000313" key="1">
    <source>
        <dbReference type="EMBL" id="TXG47045.1"/>
    </source>
</evidence>
<gene>
    <name evidence="1" type="ORF">EZV62_026339</name>
</gene>
<proteinExistence type="predicted"/>
<evidence type="ECO:0000313" key="2">
    <source>
        <dbReference type="Proteomes" id="UP000323000"/>
    </source>
</evidence>
<dbReference type="GO" id="GO:0005759">
    <property type="term" value="C:mitochondrial matrix"/>
    <property type="evidence" value="ECO:0007669"/>
    <property type="project" value="InterPro"/>
</dbReference>